<sequence>MFVTDENINIVVHKFLEGRELVELHRSSLNDLGGQSVDRKYKEFLREIFTHKVWDEFEKKYPSDVQKMMWEFSHLKHVDEDIDVICPFNLAKVAQKHQDIEKFFEGVQGASYDEGLIRISKHKFWSFFAQSLHGITHNVRGIFNKGFNIGCILLVGEFAVCEVLRRHITDEFIDYCKVLCPFRPRESILKGAVVLGKHQTRIQFRKSAFTYGIGVSDRFDELKHIEERKFTNKDGEWCGGLFIKLVGVGEHVGLDKTMEFTFYPIQADQTMMNFYFYRTLKKIPKYVTEEGVEQIGYLFLNSPNTECGRSREVKLTITFDRMDMKIKAKDLTSESESATKFGFMWK</sequence>
<dbReference type="EMBL" id="AYCK01025078">
    <property type="status" value="NOT_ANNOTATED_CDS"/>
    <property type="molecule type" value="Genomic_DNA"/>
</dbReference>
<dbReference type="OMA" id="ITHNVRG"/>
<dbReference type="Proteomes" id="UP000028760">
    <property type="component" value="Unassembled WGS sequence"/>
</dbReference>
<reference evidence="2" key="1">
    <citation type="submission" date="2013-10" db="EMBL/GenBank/DDBJ databases">
        <authorList>
            <person name="Schartl M."/>
            <person name="Warren W."/>
        </authorList>
    </citation>
    <scope>NUCLEOTIDE SEQUENCE [LARGE SCALE GENOMIC DNA]</scope>
    <source>
        <strain evidence="2">female</strain>
    </source>
</reference>
<dbReference type="AlphaFoldDB" id="A0A096M2D3"/>
<dbReference type="PANTHER" id="PTHR14187">
    <property type="entry name" value="ALPHA KINASE/ELONGATION FACTOR 2 KINASE"/>
    <property type="match status" value="1"/>
</dbReference>
<proteinExistence type="predicted"/>
<accession>A0A096M2D3</accession>
<dbReference type="eggNOG" id="KOG0101">
    <property type="taxonomic scope" value="Eukaryota"/>
</dbReference>
<organism evidence="1 2">
    <name type="scientific">Poecilia formosa</name>
    <name type="common">Amazon molly</name>
    <name type="synonym">Limia formosa</name>
    <dbReference type="NCBI Taxonomy" id="48698"/>
    <lineage>
        <taxon>Eukaryota</taxon>
        <taxon>Metazoa</taxon>
        <taxon>Chordata</taxon>
        <taxon>Craniata</taxon>
        <taxon>Vertebrata</taxon>
        <taxon>Euteleostomi</taxon>
        <taxon>Actinopterygii</taxon>
        <taxon>Neopterygii</taxon>
        <taxon>Teleostei</taxon>
        <taxon>Neoteleostei</taxon>
        <taxon>Acanthomorphata</taxon>
        <taxon>Ovalentaria</taxon>
        <taxon>Atherinomorphae</taxon>
        <taxon>Cyprinodontiformes</taxon>
        <taxon>Poeciliidae</taxon>
        <taxon>Poeciliinae</taxon>
        <taxon>Poecilia</taxon>
    </lineage>
</organism>
<reference evidence="1" key="3">
    <citation type="submission" date="2025-09" db="UniProtKB">
        <authorList>
            <consortium name="Ensembl"/>
        </authorList>
    </citation>
    <scope>IDENTIFICATION</scope>
</reference>
<evidence type="ECO:0000313" key="2">
    <source>
        <dbReference type="Proteomes" id="UP000028760"/>
    </source>
</evidence>
<evidence type="ECO:0000313" key="1">
    <source>
        <dbReference type="Ensembl" id="ENSPFOP00000025574.1"/>
    </source>
</evidence>
<dbReference type="PANTHER" id="PTHR14187:SF5">
    <property type="entry name" value="HEAT SHOCK 70 KDA PROTEIN 12A"/>
    <property type="match status" value="1"/>
</dbReference>
<keyword evidence="2" id="KW-1185">Reference proteome</keyword>
<dbReference type="STRING" id="48698.ENSPFOP00000025574"/>
<dbReference type="Ensembl" id="ENSPFOT00000027686.1">
    <property type="protein sequence ID" value="ENSPFOP00000025574.1"/>
    <property type="gene ID" value="ENSPFOG00000024034.1"/>
</dbReference>
<reference evidence="1" key="2">
    <citation type="submission" date="2025-08" db="UniProtKB">
        <authorList>
            <consortium name="Ensembl"/>
        </authorList>
    </citation>
    <scope>IDENTIFICATION</scope>
</reference>
<name>A0A096M2D3_POEFO</name>
<protein>
    <submittedName>
        <fullName evidence="1">Uncharacterized protein</fullName>
    </submittedName>
</protein>
<dbReference type="GeneTree" id="ENSGT00940000154551"/>